<name>A0ABS4IIB3_9BACI</name>
<proteinExistence type="predicted"/>
<comment type="caution">
    <text evidence="2">The sequence shown here is derived from an EMBL/GenBank/DDBJ whole genome shotgun (WGS) entry which is preliminary data.</text>
</comment>
<evidence type="ECO:0000313" key="3">
    <source>
        <dbReference type="Proteomes" id="UP001519345"/>
    </source>
</evidence>
<accession>A0ABS4IIB3</accession>
<gene>
    <name evidence="2" type="ORF">J2Z83_001836</name>
</gene>
<feature type="region of interest" description="Disordered" evidence="1">
    <location>
        <begin position="1"/>
        <end position="35"/>
    </location>
</feature>
<reference evidence="2 3" key="1">
    <citation type="submission" date="2021-03" db="EMBL/GenBank/DDBJ databases">
        <title>Genomic Encyclopedia of Type Strains, Phase IV (KMG-IV): sequencing the most valuable type-strain genomes for metagenomic binning, comparative biology and taxonomic classification.</title>
        <authorList>
            <person name="Goeker M."/>
        </authorList>
    </citation>
    <scope>NUCLEOTIDE SEQUENCE [LARGE SCALE GENOMIC DNA]</scope>
    <source>
        <strain evidence="2 3">DSM 25609</strain>
    </source>
</reference>
<protein>
    <recommendedName>
        <fullName evidence="4">Multidrug transporter</fullName>
    </recommendedName>
</protein>
<sequence>MNAVKQQGDKDNQQPSFLLGEGSTTIESTSEDESE</sequence>
<organism evidence="2 3">
    <name type="scientific">Virgibacillus natechei</name>
    <dbReference type="NCBI Taxonomy" id="1216297"/>
    <lineage>
        <taxon>Bacteria</taxon>
        <taxon>Bacillati</taxon>
        <taxon>Bacillota</taxon>
        <taxon>Bacilli</taxon>
        <taxon>Bacillales</taxon>
        <taxon>Bacillaceae</taxon>
        <taxon>Virgibacillus</taxon>
    </lineage>
</organism>
<evidence type="ECO:0000313" key="2">
    <source>
        <dbReference type="EMBL" id="MBP1969729.1"/>
    </source>
</evidence>
<evidence type="ECO:0000256" key="1">
    <source>
        <dbReference type="SAM" id="MobiDB-lite"/>
    </source>
</evidence>
<dbReference type="Proteomes" id="UP001519345">
    <property type="component" value="Unassembled WGS sequence"/>
</dbReference>
<evidence type="ECO:0008006" key="4">
    <source>
        <dbReference type="Google" id="ProtNLM"/>
    </source>
</evidence>
<dbReference type="EMBL" id="JAGGKX010000007">
    <property type="protein sequence ID" value="MBP1969729.1"/>
    <property type="molecule type" value="Genomic_DNA"/>
</dbReference>
<keyword evidence="3" id="KW-1185">Reference proteome</keyword>